<feature type="compositionally biased region" description="Basic and acidic residues" evidence="1">
    <location>
        <begin position="10"/>
        <end position="23"/>
    </location>
</feature>
<evidence type="ECO:0000313" key="2">
    <source>
        <dbReference type="EMBL" id="NGO44970.1"/>
    </source>
</evidence>
<dbReference type="EMBL" id="JAAKZX010000076">
    <property type="protein sequence ID" value="NGO44970.1"/>
    <property type="molecule type" value="Genomic_DNA"/>
</dbReference>
<reference evidence="2 3" key="1">
    <citation type="submission" date="2020-02" db="EMBL/GenBank/DDBJ databases">
        <title>Whole-genome analyses of novel actinobacteria.</title>
        <authorList>
            <person name="Sahin N."/>
            <person name="Tokatli A."/>
        </authorList>
    </citation>
    <scope>NUCLEOTIDE SEQUENCE [LARGE SCALE GENOMIC DNA]</scope>
    <source>
        <strain evidence="2 3">YC419</strain>
    </source>
</reference>
<gene>
    <name evidence="2" type="ORF">G6048_23350</name>
</gene>
<protein>
    <submittedName>
        <fullName evidence="2">Uncharacterized protein</fullName>
    </submittedName>
</protein>
<feature type="compositionally biased region" description="Low complexity" evidence="1">
    <location>
        <begin position="37"/>
        <end position="49"/>
    </location>
</feature>
<name>A0ABX0DUJ8_9ACTN</name>
<feature type="region of interest" description="Disordered" evidence="1">
    <location>
        <begin position="1"/>
        <end position="61"/>
    </location>
</feature>
<dbReference type="RefSeq" id="WP_165341530.1">
    <property type="nucleotide sequence ID" value="NZ_JAAKZX010000076.1"/>
</dbReference>
<proteinExistence type="predicted"/>
<evidence type="ECO:0000313" key="3">
    <source>
        <dbReference type="Proteomes" id="UP001518140"/>
    </source>
</evidence>
<organism evidence="2 3">
    <name type="scientific">Streptomyces ureilyticus</name>
    <dbReference type="NCBI Taxonomy" id="1775131"/>
    <lineage>
        <taxon>Bacteria</taxon>
        <taxon>Bacillati</taxon>
        <taxon>Actinomycetota</taxon>
        <taxon>Actinomycetes</taxon>
        <taxon>Kitasatosporales</taxon>
        <taxon>Streptomycetaceae</taxon>
        <taxon>Streptomyces</taxon>
    </lineage>
</organism>
<accession>A0ABX0DUJ8</accession>
<comment type="caution">
    <text evidence="2">The sequence shown here is derived from an EMBL/GenBank/DDBJ whole genome shotgun (WGS) entry which is preliminary data.</text>
</comment>
<keyword evidence="3" id="KW-1185">Reference proteome</keyword>
<dbReference type="Proteomes" id="UP001518140">
    <property type="component" value="Unassembled WGS sequence"/>
</dbReference>
<evidence type="ECO:0000256" key="1">
    <source>
        <dbReference type="SAM" id="MobiDB-lite"/>
    </source>
</evidence>
<sequence length="61" mass="6270">MEAVSPSYKGHRDSADAPQRELLAEPASAGLLDQRGPSAQAESAAPEPARWTVAPGGISGR</sequence>